<dbReference type="EMBL" id="QHBU01000242">
    <property type="protein sequence ID" value="PZR78792.1"/>
    <property type="molecule type" value="Genomic_DNA"/>
</dbReference>
<evidence type="ECO:0008006" key="3">
    <source>
        <dbReference type="Google" id="ProtNLM"/>
    </source>
</evidence>
<sequence length="65" mass="7022">MEGAPGKCHALGADRHGQFAVSLWGQFRLIFVPNHDPIPHLDAGGVDRSLVTKISITEVADYHGD</sequence>
<dbReference type="AlphaFoldDB" id="A0A2W5Z0S9"/>
<gene>
    <name evidence="1" type="ORF">DLM65_12085</name>
</gene>
<evidence type="ECO:0000313" key="1">
    <source>
        <dbReference type="EMBL" id="PZR78792.1"/>
    </source>
</evidence>
<name>A0A2W5Z0S9_9BACT</name>
<reference evidence="1 2" key="1">
    <citation type="journal article" date="2017" name="Nature">
        <title>Atmospheric trace gases support primary production in Antarctic desert surface soil.</title>
        <authorList>
            <person name="Ji M."/>
            <person name="Greening C."/>
            <person name="Vanwonterghem I."/>
            <person name="Carere C.R."/>
            <person name="Bay S.K."/>
            <person name="Steen J.A."/>
            <person name="Montgomery K."/>
            <person name="Lines T."/>
            <person name="Beardall J."/>
            <person name="van Dorst J."/>
            <person name="Snape I."/>
            <person name="Stott M.B."/>
            <person name="Hugenholtz P."/>
            <person name="Ferrari B.C."/>
        </authorList>
    </citation>
    <scope>NUCLEOTIDE SEQUENCE [LARGE SCALE GENOMIC DNA]</scope>
    <source>
        <strain evidence="1">RRmetagenome_bin12</strain>
    </source>
</reference>
<proteinExistence type="predicted"/>
<evidence type="ECO:0000313" key="2">
    <source>
        <dbReference type="Proteomes" id="UP000248724"/>
    </source>
</evidence>
<protein>
    <recommendedName>
        <fullName evidence="3">Killer suppression protein HigA</fullName>
    </recommendedName>
</protein>
<dbReference type="Proteomes" id="UP000248724">
    <property type="component" value="Unassembled WGS sequence"/>
</dbReference>
<accession>A0A2W5Z0S9</accession>
<comment type="caution">
    <text evidence="1">The sequence shown here is derived from an EMBL/GenBank/DDBJ whole genome shotgun (WGS) entry which is preliminary data.</text>
</comment>
<organism evidence="1 2">
    <name type="scientific">Candidatus Aeolococcus gillhamiae</name>
    <dbReference type="NCBI Taxonomy" id="3127015"/>
    <lineage>
        <taxon>Bacteria</taxon>
        <taxon>Bacillati</taxon>
        <taxon>Candidatus Dormiibacterota</taxon>
        <taxon>Candidatus Dormibacteria</taxon>
        <taxon>Candidatus Aeolococcales</taxon>
        <taxon>Candidatus Aeolococcaceae</taxon>
        <taxon>Candidatus Aeolococcus</taxon>
    </lineage>
</organism>